<comment type="similarity">
    <text evidence="1">Belongs to the peptidase S33 family.</text>
</comment>
<evidence type="ECO:0000313" key="5">
    <source>
        <dbReference type="Proteomes" id="UP001501490"/>
    </source>
</evidence>
<dbReference type="Gene3D" id="3.40.50.1820">
    <property type="entry name" value="alpha/beta hydrolase"/>
    <property type="match status" value="1"/>
</dbReference>
<feature type="domain" description="AB hydrolase-1" evidence="3">
    <location>
        <begin position="49"/>
        <end position="183"/>
    </location>
</feature>
<sequence length="301" mass="33123">MAVETPIPGLVTVDHTLSLPLNHADAGGERIEVFAREVAAPDGRDRPFLVYLQGGPGHEAPRPTGVPAAPSWLPRALRDFRVLMLDQRGTGRSTPYGAPGADPAADAERLTHFRADAIVRDAESFREHLGADRWSLLGQSFGGFCSLHYLGVAPDSLREVLFTGGLPPVGRPADDVYATTYAAMRRLNQRYHRRFPQDRERLARLLDGCDAGDVRDPQGNPISRRLIRTIGHVLGMDGGAETLHYLLERDPASPGVQPRCRRPVAVQRTQPAVRRAARVKLRRRGRHAMVGRADGSRGLRR</sequence>
<dbReference type="EMBL" id="BAABAB010000015">
    <property type="protein sequence ID" value="GAA3619096.1"/>
    <property type="molecule type" value="Genomic_DNA"/>
</dbReference>
<organism evidence="4 5">
    <name type="scientific">Microlunatus ginsengisoli</name>
    <dbReference type="NCBI Taxonomy" id="363863"/>
    <lineage>
        <taxon>Bacteria</taxon>
        <taxon>Bacillati</taxon>
        <taxon>Actinomycetota</taxon>
        <taxon>Actinomycetes</taxon>
        <taxon>Propionibacteriales</taxon>
        <taxon>Propionibacteriaceae</taxon>
        <taxon>Microlunatus</taxon>
    </lineage>
</organism>
<dbReference type="InterPro" id="IPR029058">
    <property type="entry name" value="AB_hydrolase_fold"/>
</dbReference>
<evidence type="ECO:0000259" key="3">
    <source>
        <dbReference type="Pfam" id="PF00561"/>
    </source>
</evidence>
<gene>
    <name evidence="4" type="ORF">GCM10022236_21700</name>
</gene>
<reference evidence="5" key="1">
    <citation type="journal article" date="2019" name="Int. J. Syst. Evol. Microbiol.">
        <title>The Global Catalogue of Microorganisms (GCM) 10K type strain sequencing project: providing services to taxonomists for standard genome sequencing and annotation.</title>
        <authorList>
            <consortium name="The Broad Institute Genomics Platform"/>
            <consortium name="The Broad Institute Genome Sequencing Center for Infectious Disease"/>
            <person name="Wu L."/>
            <person name="Ma J."/>
        </authorList>
    </citation>
    <scope>NUCLEOTIDE SEQUENCE [LARGE SCALE GENOMIC DNA]</scope>
    <source>
        <strain evidence="5">JCM 16929</strain>
    </source>
</reference>
<dbReference type="SUPFAM" id="SSF53474">
    <property type="entry name" value="alpha/beta-Hydrolases"/>
    <property type="match status" value="1"/>
</dbReference>
<dbReference type="Pfam" id="PF00561">
    <property type="entry name" value="Abhydrolase_1"/>
    <property type="match status" value="1"/>
</dbReference>
<proteinExistence type="inferred from homology"/>
<keyword evidence="2" id="KW-0378">Hydrolase</keyword>
<keyword evidence="5" id="KW-1185">Reference proteome</keyword>
<dbReference type="PANTHER" id="PTHR43248">
    <property type="entry name" value="2-SUCCINYL-6-HYDROXY-2,4-CYCLOHEXADIENE-1-CARBOXYLATE SYNTHASE"/>
    <property type="match status" value="1"/>
</dbReference>
<dbReference type="PANTHER" id="PTHR43248:SF2">
    <property type="entry name" value="PROLYL AMINOPEPTIDASE"/>
    <property type="match status" value="1"/>
</dbReference>
<dbReference type="InterPro" id="IPR000073">
    <property type="entry name" value="AB_hydrolase_1"/>
</dbReference>
<evidence type="ECO:0000256" key="2">
    <source>
        <dbReference type="ARBA" id="ARBA00022801"/>
    </source>
</evidence>
<protein>
    <recommendedName>
        <fullName evidence="3">AB hydrolase-1 domain-containing protein</fullName>
    </recommendedName>
</protein>
<accession>A0ABP6ZX93</accession>
<evidence type="ECO:0000313" key="4">
    <source>
        <dbReference type="EMBL" id="GAA3619096.1"/>
    </source>
</evidence>
<dbReference type="InterPro" id="IPR051601">
    <property type="entry name" value="Serine_prot/Carboxylest_S33"/>
</dbReference>
<dbReference type="InterPro" id="IPR002410">
    <property type="entry name" value="Peptidase_S33"/>
</dbReference>
<name>A0ABP6ZX93_9ACTN</name>
<evidence type="ECO:0000256" key="1">
    <source>
        <dbReference type="ARBA" id="ARBA00010088"/>
    </source>
</evidence>
<dbReference type="PRINTS" id="PR00793">
    <property type="entry name" value="PROAMNOPTASE"/>
</dbReference>
<dbReference type="Proteomes" id="UP001501490">
    <property type="component" value="Unassembled WGS sequence"/>
</dbReference>
<comment type="caution">
    <text evidence="4">The sequence shown here is derived from an EMBL/GenBank/DDBJ whole genome shotgun (WGS) entry which is preliminary data.</text>
</comment>